<dbReference type="InterPro" id="IPR011006">
    <property type="entry name" value="CheY-like_superfamily"/>
</dbReference>
<organism evidence="6 7">
    <name type="scientific">Aeromicrobium wangtongii</name>
    <dbReference type="NCBI Taxonomy" id="2969247"/>
    <lineage>
        <taxon>Bacteria</taxon>
        <taxon>Bacillati</taxon>
        <taxon>Actinomycetota</taxon>
        <taxon>Actinomycetes</taxon>
        <taxon>Propionibacteriales</taxon>
        <taxon>Nocardioidaceae</taxon>
        <taxon>Aeromicrobium</taxon>
    </lineage>
</organism>
<evidence type="ECO:0000313" key="7">
    <source>
        <dbReference type="Proteomes" id="UP001316184"/>
    </source>
</evidence>
<gene>
    <name evidence="6" type="ORF">NQV15_15420</name>
</gene>
<dbReference type="SUPFAM" id="SSF55781">
    <property type="entry name" value="GAF domain-like"/>
    <property type="match status" value="1"/>
</dbReference>
<evidence type="ECO:0000256" key="4">
    <source>
        <dbReference type="ARBA" id="ARBA00023163"/>
    </source>
</evidence>
<dbReference type="Proteomes" id="UP001316184">
    <property type="component" value="Chromosome"/>
</dbReference>
<name>A0ABY5M7Z9_9ACTN</name>
<dbReference type="SMART" id="SM01012">
    <property type="entry name" value="ANTAR"/>
    <property type="match status" value="1"/>
</dbReference>
<evidence type="ECO:0000256" key="2">
    <source>
        <dbReference type="ARBA" id="ARBA00022777"/>
    </source>
</evidence>
<dbReference type="Pfam" id="PF13185">
    <property type="entry name" value="GAF_2"/>
    <property type="match status" value="1"/>
</dbReference>
<dbReference type="InterPro" id="IPR005561">
    <property type="entry name" value="ANTAR"/>
</dbReference>
<dbReference type="SMART" id="SM00065">
    <property type="entry name" value="GAF"/>
    <property type="match status" value="1"/>
</dbReference>
<keyword evidence="3" id="KW-0805">Transcription regulation</keyword>
<dbReference type="PIRSF" id="PIRSF036625">
    <property type="entry name" value="GAF_ANTAR"/>
    <property type="match status" value="1"/>
</dbReference>
<dbReference type="Pfam" id="PF03861">
    <property type="entry name" value="ANTAR"/>
    <property type="match status" value="1"/>
</dbReference>
<dbReference type="InterPro" id="IPR012074">
    <property type="entry name" value="GAF_ANTAR"/>
</dbReference>
<dbReference type="EMBL" id="CP102173">
    <property type="protein sequence ID" value="UUP13224.1"/>
    <property type="molecule type" value="Genomic_DNA"/>
</dbReference>
<evidence type="ECO:0000259" key="5">
    <source>
        <dbReference type="PROSITE" id="PS50921"/>
    </source>
</evidence>
<reference evidence="6 7" key="1">
    <citation type="submission" date="2022-08" db="EMBL/GenBank/DDBJ databases">
        <title>novel species in genus Aeromicrobium.</title>
        <authorList>
            <person name="Ye L."/>
        </authorList>
    </citation>
    <scope>NUCLEOTIDE SEQUENCE [LARGE SCALE GENOMIC DNA]</scope>
    <source>
        <strain evidence="7">zg-Y1379</strain>
    </source>
</reference>
<accession>A0ABY5M7Z9</accession>
<evidence type="ECO:0000256" key="1">
    <source>
        <dbReference type="ARBA" id="ARBA00022679"/>
    </source>
</evidence>
<evidence type="ECO:0000313" key="6">
    <source>
        <dbReference type="EMBL" id="UUP13224.1"/>
    </source>
</evidence>
<dbReference type="InterPro" id="IPR003018">
    <property type="entry name" value="GAF"/>
</dbReference>
<protein>
    <submittedName>
        <fullName evidence="6">GAF and ANTAR domain-containing protein</fullName>
    </submittedName>
</protein>
<dbReference type="Gene3D" id="3.30.450.40">
    <property type="match status" value="1"/>
</dbReference>
<sequence length="228" mass="24978">MDVARMLATMALELEQDATPQTMLDRVSSYACRVLDADDAGIMRTLSRSQIETPAQTSPRVAEAHQLQVTYDEGPCLDAMTGQATYRSDDVKNDLRWPQWGPSADAIGIRSTLGVRLATTTRGYGSLNIYANRVSAFTRADEEIAELLAAHATAAFAAAERTEGLTTALDTRTVIGQAQGILMQQFEISADTAFQFLRRISQHENKRLVTVAEAIVVQRESNARPQNS</sequence>
<dbReference type="RefSeq" id="WP_232400581.1">
    <property type="nucleotide sequence ID" value="NZ_CP102173.1"/>
</dbReference>
<feature type="domain" description="ANTAR" evidence="5">
    <location>
        <begin position="155"/>
        <end position="216"/>
    </location>
</feature>
<keyword evidence="1" id="KW-0808">Transferase</keyword>
<dbReference type="Gene3D" id="1.10.10.10">
    <property type="entry name" value="Winged helix-like DNA-binding domain superfamily/Winged helix DNA-binding domain"/>
    <property type="match status" value="1"/>
</dbReference>
<proteinExistence type="predicted"/>
<dbReference type="InterPro" id="IPR036388">
    <property type="entry name" value="WH-like_DNA-bd_sf"/>
</dbReference>
<dbReference type="InterPro" id="IPR029016">
    <property type="entry name" value="GAF-like_dom_sf"/>
</dbReference>
<dbReference type="SUPFAM" id="SSF52172">
    <property type="entry name" value="CheY-like"/>
    <property type="match status" value="1"/>
</dbReference>
<keyword evidence="2" id="KW-0418">Kinase</keyword>
<keyword evidence="4" id="KW-0804">Transcription</keyword>
<keyword evidence="7" id="KW-1185">Reference proteome</keyword>
<dbReference type="PROSITE" id="PS50921">
    <property type="entry name" value="ANTAR"/>
    <property type="match status" value="1"/>
</dbReference>
<evidence type="ECO:0000256" key="3">
    <source>
        <dbReference type="ARBA" id="ARBA00023015"/>
    </source>
</evidence>